<organism evidence="2 3">
    <name type="scientific">Chitinophaga pollutisoli</name>
    <dbReference type="NCBI Taxonomy" id="3133966"/>
    <lineage>
        <taxon>Bacteria</taxon>
        <taxon>Pseudomonadati</taxon>
        <taxon>Bacteroidota</taxon>
        <taxon>Chitinophagia</taxon>
        <taxon>Chitinophagales</taxon>
        <taxon>Chitinophagaceae</taxon>
        <taxon>Chitinophaga</taxon>
    </lineage>
</organism>
<name>A0ABZ2YZR1_9BACT</name>
<evidence type="ECO:0000313" key="2">
    <source>
        <dbReference type="EMBL" id="WZN43834.1"/>
    </source>
</evidence>
<keyword evidence="1" id="KW-0472">Membrane</keyword>
<keyword evidence="1" id="KW-0812">Transmembrane</keyword>
<proteinExistence type="predicted"/>
<gene>
    <name evidence="2" type="ORF">WJU16_12455</name>
</gene>
<keyword evidence="1" id="KW-1133">Transmembrane helix</keyword>
<protein>
    <submittedName>
        <fullName evidence="2">Alanyl-tRNA synthetase</fullName>
    </submittedName>
</protein>
<dbReference type="EMBL" id="CP149822">
    <property type="protein sequence ID" value="WZN43834.1"/>
    <property type="molecule type" value="Genomic_DNA"/>
</dbReference>
<keyword evidence="3" id="KW-1185">Reference proteome</keyword>
<accession>A0ABZ2YZR1</accession>
<sequence length="40" mass="4803">MKAPNKEAILKWLKRLGFWGFVFFLVKGLVWLAIFYWLAT</sequence>
<feature type="transmembrane region" description="Helical" evidence="1">
    <location>
        <begin position="16"/>
        <end position="39"/>
    </location>
</feature>
<dbReference type="RefSeq" id="WP_341838629.1">
    <property type="nucleotide sequence ID" value="NZ_CP149822.1"/>
</dbReference>
<evidence type="ECO:0000256" key="1">
    <source>
        <dbReference type="SAM" id="Phobius"/>
    </source>
</evidence>
<evidence type="ECO:0000313" key="3">
    <source>
        <dbReference type="Proteomes" id="UP001485459"/>
    </source>
</evidence>
<dbReference type="Proteomes" id="UP001485459">
    <property type="component" value="Chromosome"/>
</dbReference>
<reference evidence="3" key="1">
    <citation type="submission" date="2024-03" db="EMBL/GenBank/DDBJ databases">
        <title>Chitinophaga horti sp. nov., isolated from garden soil.</title>
        <authorList>
            <person name="Lee D.S."/>
            <person name="Han D.M."/>
            <person name="Baek J.H."/>
            <person name="Choi D.G."/>
            <person name="Jeon J.H."/>
            <person name="Jeon C.O."/>
        </authorList>
    </citation>
    <scope>NUCLEOTIDE SEQUENCE [LARGE SCALE GENOMIC DNA]</scope>
    <source>
        <strain evidence="3">GPA1</strain>
    </source>
</reference>